<keyword evidence="3" id="KW-1185">Reference proteome</keyword>
<keyword evidence="1" id="KW-0812">Transmembrane</keyword>
<dbReference type="EMBL" id="FQZO01000001">
    <property type="protein sequence ID" value="SHI62758.1"/>
    <property type="molecule type" value="Genomic_DNA"/>
</dbReference>
<evidence type="ECO:0000313" key="3">
    <source>
        <dbReference type="Proteomes" id="UP000184080"/>
    </source>
</evidence>
<evidence type="ECO:0000256" key="1">
    <source>
        <dbReference type="SAM" id="Phobius"/>
    </source>
</evidence>
<feature type="transmembrane region" description="Helical" evidence="1">
    <location>
        <begin position="88"/>
        <end position="109"/>
    </location>
</feature>
<dbReference type="Proteomes" id="UP000184080">
    <property type="component" value="Unassembled WGS sequence"/>
</dbReference>
<name>A0A1M6CPV4_9CLOT</name>
<reference evidence="2 3" key="1">
    <citation type="submission" date="2016-11" db="EMBL/GenBank/DDBJ databases">
        <authorList>
            <person name="Jaros S."/>
            <person name="Januszkiewicz K."/>
            <person name="Wedrychowicz H."/>
        </authorList>
    </citation>
    <scope>NUCLEOTIDE SEQUENCE [LARGE SCALE GENOMIC DNA]</scope>
    <source>
        <strain evidence="2 3">DSM 21864</strain>
    </source>
</reference>
<sequence>MIMERIKKGTLIIEVQTLSPEKFINLLWNKGIEVNNIIRINLTTFSMEVNLKDYKKLEEVCKRVGGRIKVSGRKGIAFFLMKFKRKTMLGGGILIFLCLIYFLSTYIWAIEIESEKYISPFEIRQALYGLGIKPGLSKNKIDTSILEDKIQNVNPNITWVRARMEGSRLRIRVAEKTPPPKITTKEGVNDVVAKYDAEIIRIYSVNGTPMVKSGDLVKKGQILIKGVEGKEGQEYPVSAQGDVFAKTFQESIKEIKTKGIEKIYTGGKDSSIFINIAGVKIYIKKATKNFPTYDKMISNKKFYSIIDYYETQEKQIDIDINKAVEEAIGEIKRNKEKELDKKSKILEIKSFTDNTEDGIRVRVLFVVEENIAEVSTQSQ</sequence>
<protein>
    <submittedName>
        <fullName evidence="2">Similar to stage IV sporulation protein</fullName>
    </submittedName>
</protein>
<evidence type="ECO:0000313" key="2">
    <source>
        <dbReference type="EMBL" id="SHI62758.1"/>
    </source>
</evidence>
<dbReference type="NCBIfam" id="TIGR02876">
    <property type="entry name" value="spore_yqfD"/>
    <property type="match status" value="1"/>
</dbReference>
<organism evidence="2 3">
    <name type="scientific">Clostridium amylolyticum</name>
    <dbReference type="NCBI Taxonomy" id="1121298"/>
    <lineage>
        <taxon>Bacteria</taxon>
        <taxon>Bacillati</taxon>
        <taxon>Bacillota</taxon>
        <taxon>Clostridia</taxon>
        <taxon>Eubacteriales</taxon>
        <taxon>Clostridiaceae</taxon>
        <taxon>Clostridium</taxon>
    </lineage>
</organism>
<gene>
    <name evidence="2" type="ORF">SAMN05444401_1186</name>
</gene>
<accession>A0A1M6CPV4</accession>
<dbReference type="AlphaFoldDB" id="A0A1M6CPV4"/>
<dbReference type="InterPro" id="IPR010690">
    <property type="entry name" value="YqfD"/>
</dbReference>
<proteinExistence type="predicted"/>
<dbReference type="PIRSF" id="PIRSF029895">
    <property type="entry name" value="SpoIV"/>
    <property type="match status" value="1"/>
</dbReference>
<keyword evidence="1" id="KW-0472">Membrane</keyword>
<dbReference type="STRING" id="1121298.SAMN05444401_1186"/>
<dbReference type="Pfam" id="PF06898">
    <property type="entry name" value="YqfD"/>
    <property type="match status" value="1"/>
</dbReference>
<keyword evidence="1" id="KW-1133">Transmembrane helix</keyword>